<feature type="coiled-coil region" evidence="6">
    <location>
        <begin position="611"/>
        <end position="648"/>
    </location>
</feature>
<dbReference type="RefSeq" id="XP_025253256.1">
    <property type="nucleotide sequence ID" value="XM_025397471.1"/>
</dbReference>
<protein>
    <submittedName>
        <fullName evidence="9">KIAA1217</fullName>
    </submittedName>
</protein>
<evidence type="ECO:0000256" key="1">
    <source>
        <dbReference type="ARBA" id="ARBA00004245"/>
    </source>
</evidence>
<feature type="compositionally biased region" description="Basic and acidic residues" evidence="7">
    <location>
        <begin position="1118"/>
        <end position="1130"/>
    </location>
</feature>
<dbReference type="PANTHER" id="PTHR22741:SF11">
    <property type="entry name" value="SICKLE TAIL PROTEIN HOMOLOG"/>
    <property type="match status" value="1"/>
</dbReference>
<keyword evidence="10" id="KW-1185">Reference proteome</keyword>
<feature type="compositionally biased region" description="Pro residues" evidence="7">
    <location>
        <begin position="308"/>
        <end position="328"/>
    </location>
</feature>
<feature type="region of interest" description="Disordered" evidence="7">
    <location>
        <begin position="291"/>
        <end position="330"/>
    </location>
</feature>
<dbReference type="InterPro" id="IPR022782">
    <property type="entry name" value="AIP3-like_C"/>
</dbReference>
<feature type="compositionally biased region" description="Polar residues" evidence="7">
    <location>
        <begin position="1336"/>
        <end position="1373"/>
    </location>
</feature>
<gene>
    <name evidence="9" type="primary">KIAA1217</name>
</gene>
<evidence type="ECO:0000313" key="10">
    <source>
        <dbReference type="Proteomes" id="UP000694411"/>
    </source>
</evidence>
<dbReference type="Pfam" id="PF03915">
    <property type="entry name" value="AIP3"/>
    <property type="match status" value="1"/>
</dbReference>
<evidence type="ECO:0000256" key="5">
    <source>
        <dbReference type="ARBA" id="ARBA00023212"/>
    </source>
</evidence>
<keyword evidence="5" id="KW-0206">Cytoskeleton</keyword>
<comment type="subcellular location">
    <subcellularLocation>
        <location evidence="1">Cytoplasm</location>
        <location evidence="1">Cytoskeleton</location>
    </subcellularLocation>
</comment>
<dbReference type="Ensembl" id="ENSTGET00000005529.1">
    <property type="protein sequence ID" value="ENSTGEP00000004547.1"/>
    <property type="gene ID" value="ENSTGEG00000003650.1"/>
</dbReference>
<dbReference type="InterPro" id="IPR051825">
    <property type="entry name" value="SRCIN1"/>
</dbReference>
<dbReference type="PANTHER" id="PTHR22741">
    <property type="entry name" value="P140CAP/SNIP-RELATED"/>
    <property type="match status" value="1"/>
</dbReference>
<feature type="region of interest" description="Disordered" evidence="7">
    <location>
        <begin position="455"/>
        <end position="476"/>
    </location>
</feature>
<proteinExistence type="predicted"/>
<dbReference type="CTD" id="56243"/>
<evidence type="ECO:0000256" key="2">
    <source>
        <dbReference type="ARBA" id="ARBA00022490"/>
    </source>
</evidence>
<feature type="region of interest" description="Disordered" evidence="7">
    <location>
        <begin position="968"/>
        <end position="1373"/>
    </location>
</feature>
<dbReference type="GeneID" id="112631907"/>
<feature type="region of interest" description="Disordered" evidence="7">
    <location>
        <begin position="491"/>
        <end position="510"/>
    </location>
</feature>
<dbReference type="Proteomes" id="UP000694411">
    <property type="component" value="Chromosome 9"/>
</dbReference>
<feature type="compositionally biased region" description="Low complexity" evidence="7">
    <location>
        <begin position="1322"/>
        <end position="1335"/>
    </location>
</feature>
<dbReference type="Gene3D" id="1.20.58.1540">
    <property type="entry name" value="Actin interacting protein 3, C-terminal domain"/>
    <property type="match status" value="1"/>
</dbReference>
<keyword evidence="4 6" id="KW-0175">Coiled coil</keyword>
<reference evidence="9" key="3">
    <citation type="submission" date="2025-09" db="UniProtKB">
        <authorList>
            <consortium name="Ensembl"/>
        </authorList>
    </citation>
    <scope>IDENTIFICATION</scope>
</reference>
<dbReference type="FunFam" id="1.20.58.1540:FF:000001">
    <property type="entry name" value="SRC kinase signaling inhibitor 1"/>
    <property type="match status" value="1"/>
</dbReference>
<feature type="compositionally biased region" description="Polar residues" evidence="7">
    <location>
        <begin position="1264"/>
        <end position="1273"/>
    </location>
</feature>
<evidence type="ECO:0000313" key="9">
    <source>
        <dbReference type="Ensembl" id="ENSTGEP00000004547.1"/>
    </source>
</evidence>
<evidence type="ECO:0000256" key="4">
    <source>
        <dbReference type="ARBA" id="ARBA00023054"/>
    </source>
</evidence>
<keyword evidence="3" id="KW-0597">Phosphoprotein</keyword>
<accession>A0A8D2EF87</accession>
<feature type="compositionally biased region" description="Pro residues" evidence="7">
    <location>
        <begin position="1007"/>
        <end position="1016"/>
    </location>
</feature>
<feature type="compositionally biased region" description="Basic and acidic residues" evidence="7">
    <location>
        <begin position="38"/>
        <end position="47"/>
    </location>
</feature>
<feature type="compositionally biased region" description="Polar residues" evidence="7">
    <location>
        <begin position="1283"/>
        <end position="1299"/>
    </location>
</feature>
<evidence type="ECO:0000256" key="3">
    <source>
        <dbReference type="ARBA" id="ARBA00022553"/>
    </source>
</evidence>
<feature type="region of interest" description="Disordered" evidence="7">
    <location>
        <begin position="112"/>
        <end position="177"/>
    </location>
</feature>
<reference evidence="9" key="2">
    <citation type="submission" date="2025-08" db="UniProtKB">
        <authorList>
            <consortium name="Ensembl"/>
        </authorList>
    </citation>
    <scope>IDENTIFICATION</scope>
</reference>
<evidence type="ECO:0000256" key="6">
    <source>
        <dbReference type="SAM" id="Coils"/>
    </source>
</evidence>
<evidence type="ECO:0000256" key="7">
    <source>
        <dbReference type="SAM" id="MobiDB-lite"/>
    </source>
</evidence>
<feature type="domain" description="Actin interacting protein 3-like C-terminal" evidence="8">
    <location>
        <begin position="188"/>
        <end position="270"/>
    </location>
</feature>
<organism evidence="9 10">
    <name type="scientific">Theropithecus gelada</name>
    <name type="common">Gelada baboon</name>
    <dbReference type="NCBI Taxonomy" id="9565"/>
    <lineage>
        <taxon>Eukaryota</taxon>
        <taxon>Metazoa</taxon>
        <taxon>Chordata</taxon>
        <taxon>Craniata</taxon>
        <taxon>Vertebrata</taxon>
        <taxon>Euteleostomi</taxon>
        <taxon>Mammalia</taxon>
        <taxon>Eutheria</taxon>
        <taxon>Euarchontoglires</taxon>
        <taxon>Primates</taxon>
        <taxon>Haplorrhini</taxon>
        <taxon>Catarrhini</taxon>
        <taxon>Cercopithecidae</taxon>
        <taxon>Cercopithecinae</taxon>
        <taxon>Theropithecus</taxon>
    </lineage>
</organism>
<reference evidence="9" key="1">
    <citation type="submission" date="2018-05" db="EMBL/GenBank/DDBJ databases">
        <title>Whole genome of Theropithecus gelada.</title>
        <authorList>
            <person name="Chiou K.L."/>
            <person name="Snyder-Mackler N."/>
        </authorList>
    </citation>
    <scope>NUCLEOTIDE SEQUENCE [LARGE SCALE GENOMIC DNA]</scope>
</reference>
<dbReference type="GO" id="GO:0005856">
    <property type="term" value="C:cytoskeleton"/>
    <property type="evidence" value="ECO:0007669"/>
    <property type="project" value="UniProtKB-SubCell"/>
</dbReference>
<evidence type="ECO:0000259" key="8">
    <source>
        <dbReference type="Pfam" id="PF03915"/>
    </source>
</evidence>
<feature type="region of interest" description="Disordered" evidence="7">
    <location>
        <begin position="1"/>
        <end position="77"/>
    </location>
</feature>
<feature type="compositionally biased region" description="Basic and acidic residues" evidence="7">
    <location>
        <begin position="1137"/>
        <end position="1155"/>
    </location>
</feature>
<feature type="region of interest" description="Disordered" evidence="7">
    <location>
        <begin position="812"/>
        <end position="838"/>
    </location>
</feature>
<feature type="compositionally biased region" description="Basic and acidic residues" evidence="7">
    <location>
        <begin position="1193"/>
        <end position="1205"/>
    </location>
</feature>
<name>A0A8D2EF87_THEGE</name>
<keyword evidence="2" id="KW-0963">Cytoplasm</keyword>
<sequence>MEENESQKCEPCLPYSADRRQMQEQGKGNLHVTSLEDAECRRTKERLSNGNSRGSVSKSSRNIPRRHTLGGPRSSKEILGMQTSEMDRKREAFLEHLKQKYPHHASAIMGHQERLRDQTRSPKLSHSPQPPSLGDPVEHLSETSADSLEAMSEGDAPTPFSRGSRTRASLPVVRSTNQTKERSLGVLYLQYGDETKQLRMPNEITSADTIRALFVSAFPQQLTMKMLESPSVAIYIKDESRNVYYELNDVRSIQDRSLLKVYNKDPAHAFNHTPKTMNGDLRMQRELVYARGDGPGASRPGSTAHPPHAIPNSPPSTPVPHSMPPSPSRIPYGGTRSMVVPGNATIPRDRISSLPVSRPISPSPSAILERRDVKPDEDMSGKNIAMYRNEGFYADPYLYHEGRMSIASSHGGHPLDVPDHIIAYHRTAIRSASAYCNPSMQAEMHMEQSLYRQKSRKYPDSHLPTLGSKTPPASPHRVSDLRMIDMHAHYNAHGPPHTMQPDRASPSRQAFKKEPGTLVYIEKPRSTAGLSSLVDLGPPLVEKQVFAYSTATIPKDRETSEKMMKTTANRNHTDSAGTPHVSGGKTLSALESTVPPSQPPPAGTSAIHMSLLEMRRSVAELRLQLQQMRQLQLQNQELLRAMMKKAELEISGKVIETMKRLEDPVQRQRVLVEQERQKYLHEEERIIKKLCELEDFVEDLKDSRAASRLVTLKDVEDGAFLLRQVGEAVATLKGEFPTLQNKMRAILRIEVEAVRFLKEEPHKLDSLLKRVRSMTDILTLLRRHVTDGLLKGTDAAQAAQYMAMEKATAAEVLKSQEEAAHTSSQPFHSTGAPGDAKSEVVPLSGMTVHHAQSSPVAIQPSQHSVALLNPAQNLPHVASSPAVPQEVSPTLQTLQAPQSPQTPMNGSAMQSLFIEEIHSVSAKNRAVSIEKAEKKWEEKRQNLDHYNGKEFEKLLEEAQANIMKSIPNLEMPPAAGPLPRGDAPVDKLELSDSPNSEQDLEKLGGKSPPPPPPPPRRSYLPGSGLTTTRSGDVVYTGRKENITAKASSEDAGPSPQTRATKCPAEEPASAWTPSPPPVTTSSSKDEEEEEEEGEKIMAELQAFQKCSFMDVNSNSHAEPSRADSHVKDTRSGATVPPKEKKNLEFFHEDVRKSDVEYENGPQMEFRKGSSGAPQTSRMPVPMSAKNRPGTLDKPGKQSKLQDPRQYRQANGSAKKSGGDFKPTSPSLPASKIPALSPSSGKSSSLPSSSGDSSNLPNPPATKPSIASNPLSPQTGPPAHSASLIPSVSNGSLKFQSLTHTGKGHHLSFSPQSQNGRAPPPLSFSSSPPSPASSVSLNQGAKGTRTIHTPSLTSYKAQNGSSSKATPSTAKETS</sequence>
<dbReference type="GO" id="GO:0005737">
    <property type="term" value="C:cytoplasm"/>
    <property type="evidence" value="ECO:0007669"/>
    <property type="project" value="TreeGrafter"/>
</dbReference>
<feature type="compositionally biased region" description="Polar residues" evidence="7">
    <location>
        <begin position="48"/>
        <end position="62"/>
    </location>
</feature>
<feature type="compositionally biased region" description="Low complexity" evidence="7">
    <location>
        <begin position="1236"/>
        <end position="1255"/>
    </location>
</feature>